<keyword evidence="2" id="KW-1185">Reference proteome</keyword>
<reference evidence="1 2" key="1">
    <citation type="submission" date="2019-03" db="EMBL/GenBank/DDBJ databases">
        <title>First draft genome of Liparis tanakae, snailfish: a comprehensive survey of snailfish specific genes.</title>
        <authorList>
            <person name="Kim W."/>
            <person name="Song I."/>
            <person name="Jeong J.-H."/>
            <person name="Kim D."/>
            <person name="Kim S."/>
            <person name="Ryu S."/>
            <person name="Song J.Y."/>
            <person name="Lee S.K."/>
        </authorList>
    </citation>
    <scope>NUCLEOTIDE SEQUENCE [LARGE SCALE GENOMIC DNA]</scope>
    <source>
        <tissue evidence="1">Muscle</tissue>
    </source>
</reference>
<dbReference type="Proteomes" id="UP000314294">
    <property type="component" value="Unassembled WGS sequence"/>
</dbReference>
<comment type="caution">
    <text evidence="1">The sequence shown here is derived from an EMBL/GenBank/DDBJ whole genome shotgun (WGS) entry which is preliminary data.</text>
</comment>
<evidence type="ECO:0000313" key="2">
    <source>
        <dbReference type="Proteomes" id="UP000314294"/>
    </source>
</evidence>
<proteinExistence type="predicted"/>
<protein>
    <submittedName>
        <fullName evidence="1">Uncharacterized protein</fullName>
    </submittedName>
</protein>
<gene>
    <name evidence="1" type="ORF">EYF80_035501</name>
</gene>
<dbReference type="EMBL" id="SRLO01000489">
    <property type="protein sequence ID" value="TNN54273.1"/>
    <property type="molecule type" value="Genomic_DNA"/>
</dbReference>
<dbReference type="AlphaFoldDB" id="A0A4Z2GN95"/>
<sequence length="138" mass="14618">MKALCSWQSASCPQKNWEATAVGVEVDSVILKPALPPRRLHPPLCWQRRGKGGGSFINGRVSVSCDGRGCPPDRPERSAHRCLCSGSSGVLSGLGWAHRPAARCLSSSALPPPEAFTIRPLRGGGSARAVPCSGSRYR</sequence>
<organism evidence="1 2">
    <name type="scientific">Liparis tanakae</name>
    <name type="common">Tanaka's snailfish</name>
    <dbReference type="NCBI Taxonomy" id="230148"/>
    <lineage>
        <taxon>Eukaryota</taxon>
        <taxon>Metazoa</taxon>
        <taxon>Chordata</taxon>
        <taxon>Craniata</taxon>
        <taxon>Vertebrata</taxon>
        <taxon>Euteleostomi</taxon>
        <taxon>Actinopterygii</taxon>
        <taxon>Neopterygii</taxon>
        <taxon>Teleostei</taxon>
        <taxon>Neoteleostei</taxon>
        <taxon>Acanthomorphata</taxon>
        <taxon>Eupercaria</taxon>
        <taxon>Perciformes</taxon>
        <taxon>Cottioidei</taxon>
        <taxon>Cottales</taxon>
        <taxon>Liparidae</taxon>
        <taxon>Liparis</taxon>
    </lineage>
</organism>
<accession>A0A4Z2GN95</accession>
<name>A0A4Z2GN95_9TELE</name>
<evidence type="ECO:0000313" key="1">
    <source>
        <dbReference type="EMBL" id="TNN54273.1"/>
    </source>
</evidence>